<evidence type="ECO:0000256" key="4">
    <source>
        <dbReference type="ARBA" id="ARBA00022723"/>
    </source>
</evidence>
<protein>
    <submittedName>
        <fullName evidence="9">Putative aminopeptidase YsdC</fullName>
        <ecNumber evidence="9">3.4.11.-</ecNumber>
    </submittedName>
</protein>
<dbReference type="Gene3D" id="3.40.630.10">
    <property type="entry name" value="Zn peptidases"/>
    <property type="match status" value="1"/>
</dbReference>
<dbReference type="CDD" id="cd05656">
    <property type="entry name" value="M42_Frv"/>
    <property type="match status" value="1"/>
</dbReference>
<gene>
    <name evidence="9" type="primary">ysdC_1</name>
    <name evidence="9" type="ORF">STSP2_02850</name>
</gene>
<dbReference type="Pfam" id="PF05343">
    <property type="entry name" value="Peptidase_M42"/>
    <property type="match status" value="1"/>
</dbReference>
<accession>A0A1U9NQ64</accession>
<evidence type="ECO:0000313" key="9">
    <source>
        <dbReference type="EMBL" id="AQT69656.1"/>
    </source>
</evidence>
<evidence type="ECO:0000313" key="10">
    <source>
        <dbReference type="Proteomes" id="UP000189674"/>
    </source>
</evidence>
<comment type="cofactor">
    <cofactor evidence="8">
        <name>a divalent metal cation</name>
        <dbReference type="ChEBI" id="CHEBI:60240"/>
    </cofactor>
    <text evidence="8">Binds 2 divalent metal cations per subunit.</text>
</comment>
<dbReference type="SUPFAM" id="SSF101821">
    <property type="entry name" value="Aminopeptidase/glucanase lid domain"/>
    <property type="match status" value="1"/>
</dbReference>
<keyword evidence="4 8" id="KW-0479">Metal-binding</keyword>
<proteinExistence type="inferred from homology"/>
<dbReference type="SUPFAM" id="SSF53187">
    <property type="entry name" value="Zn-dependent exopeptidases"/>
    <property type="match status" value="1"/>
</dbReference>
<dbReference type="EMBL" id="CP019791">
    <property type="protein sequence ID" value="AQT69656.1"/>
    <property type="molecule type" value="Genomic_DNA"/>
</dbReference>
<dbReference type="Proteomes" id="UP000189674">
    <property type="component" value="Chromosome"/>
</dbReference>
<organism evidence="9 10">
    <name type="scientific">Anaerohalosphaera lusitana</name>
    <dbReference type="NCBI Taxonomy" id="1936003"/>
    <lineage>
        <taxon>Bacteria</taxon>
        <taxon>Pseudomonadati</taxon>
        <taxon>Planctomycetota</taxon>
        <taxon>Phycisphaerae</taxon>
        <taxon>Sedimentisphaerales</taxon>
        <taxon>Anaerohalosphaeraceae</taxon>
        <taxon>Anaerohalosphaera</taxon>
    </lineage>
</organism>
<evidence type="ECO:0000256" key="5">
    <source>
        <dbReference type="ARBA" id="ARBA00022801"/>
    </source>
</evidence>
<dbReference type="GO" id="GO:0046872">
    <property type="term" value="F:metal ion binding"/>
    <property type="evidence" value="ECO:0007669"/>
    <property type="project" value="UniProtKB-UniRule"/>
</dbReference>
<comment type="similarity">
    <text evidence="1 6">Belongs to the peptidase M42 family.</text>
</comment>
<keyword evidence="5 9" id="KW-0378">Hydrolase</keyword>
<evidence type="ECO:0000256" key="7">
    <source>
        <dbReference type="PIRSR" id="PIRSR001123-1"/>
    </source>
</evidence>
<evidence type="ECO:0000256" key="6">
    <source>
        <dbReference type="PIRNR" id="PIRNR001123"/>
    </source>
</evidence>
<name>A0A1U9NQ64_9BACT</name>
<dbReference type="GO" id="GO:0006508">
    <property type="term" value="P:proteolysis"/>
    <property type="evidence" value="ECO:0007669"/>
    <property type="project" value="UniProtKB-KW"/>
</dbReference>
<reference evidence="10" key="1">
    <citation type="submission" date="2017-02" db="EMBL/GenBank/DDBJ databases">
        <title>Comparative genomics and description of representatives of a novel lineage of planctomycetes thriving in anoxic sediments.</title>
        <authorList>
            <person name="Spring S."/>
            <person name="Bunk B."/>
            <person name="Sproer C."/>
        </authorList>
    </citation>
    <scope>NUCLEOTIDE SEQUENCE [LARGE SCALE GENOMIC DNA]</scope>
    <source>
        <strain evidence="10">ST-NAGAB-D1</strain>
    </source>
</reference>
<feature type="binding site" evidence="8">
    <location>
        <position position="177"/>
    </location>
    <ligand>
        <name>Zn(2+)</name>
        <dbReference type="ChEBI" id="CHEBI:29105"/>
        <label>2</label>
    </ligand>
</feature>
<dbReference type="KEGG" id="alus:STSP2_02850"/>
<evidence type="ECO:0000256" key="8">
    <source>
        <dbReference type="PIRSR" id="PIRSR001123-2"/>
    </source>
</evidence>
<dbReference type="RefSeq" id="WP_146663325.1">
    <property type="nucleotide sequence ID" value="NZ_CP019791.1"/>
</dbReference>
<dbReference type="InterPro" id="IPR051464">
    <property type="entry name" value="Peptidase_M42_aminopept"/>
</dbReference>
<dbReference type="EC" id="3.4.11.-" evidence="9"/>
<evidence type="ECO:0000256" key="2">
    <source>
        <dbReference type="ARBA" id="ARBA00022438"/>
    </source>
</evidence>
<dbReference type="PANTHER" id="PTHR32481:SF20">
    <property type="entry name" value="AMINOPEPTIDASE YSDC"/>
    <property type="match status" value="1"/>
</dbReference>
<dbReference type="OrthoDB" id="9772053at2"/>
<dbReference type="GO" id="GO:0004177">
    <property type="term" value="F:aminopeptidase activity"/>
    <property type="evidence" value="ECO:0007669"/>
    <property type="project" value="UniProtKB-UniRule"/>
</dbReference>
<feature type="binding site" evidence="8">
    <location>
        <position position="321"/>
    </location>
    <ligand>
        <name>Zn(2+)</name>
        <dbReference type="ChEBI" id="CHEBI:29105"/>
        <label>2</label>
    </ligand>
</feature>
<feature type="binding site" evidence="8">
    <location>
        <position position="212"/>
    </location>
    <ligand>
        <name>Zn(2+)</name>
        <dbReference type="ChEBI" id="CHEBI:29105"/>
        <label>2</label>
    </ligand>
</feature>
<dbReference type="InterPro" id="IPR008007">
    <property type="entry name" value="Peptidase_M42"/>
</dbReference>
<dbReference type="Gene3D" id="2.40.30.40">
    <property type="entry name" value="Peptidase M42, domain 2"/>
    <property type="match status" value="1"/>
</dbReference>
<feature type="binding site" evidence="8">
    <location>
        <position position="65"/>
    </location>
    <ligand>
        <name>Zn(2+)</name>
        <dbReference type="ChEBI" id="CHEBI:29105"/>
        <label>1</label>
    </ligand>
</feature>
<keyword evidence="10" id="KW-1185">Reference proteome</keyword>
<feature type="binding site" evidence="8">
    <location>
        <position position="234"/>
    </location>
    <ligand>
        <name>Zn(2+)</name>
        <dbReference type="ChEBI" id="CHEBI:29105"/>
        <label>1</label>
    </ligand>
</feature>
<dbReference type="PIRSF" id="PIRSF001123">
    <property type="entry name" value="PepA_GA"/>
    <property type="match status" value="1"/>
</dbReference>
<feature type="active site" description="Proton acceptor" evidence="7">
    <location>
        <position position="211"/>
    </location>
</feature>
<keyword evidence="2 9" id="KW-0031">Aminopeptidase</keyword>
<dbReference type="AlphaFoldDB" id="A0A1U9NQ64"/>
<keyword evidence="3" id="KW-0645">Protease</keyword>
<sequence>MNKTSEKFLQQLLEAPSPSGFEQPAAKVFRDYVKKDVDQLITDAHGNTITVLNPKAKFKFMLAGHIDEIGLMVTHIDKDGYIYTAQVGGMDPALLIGQRVKILTEKGNVFGVIGRKAIHHMTPDERGKGVKMDNIWVDIGADSKEDAQKRVEIGDPMVIDVPYRRMTDDKIVSRAMDDKAGAFIVAEVMRRLAKKKKDLKISVIGVATVQEELGLRGAITSSYSVNPDAGIAIDVGFASDHPDTDKKKLGDLKLGEGPNLHRGANINPVLEKALLKTAKKHKIPYQITAEARATGTDANAIQLCRGGAAATLISIPNRYMHTPVEMISISDMDNIIKLIVAYITEHPANRDYRI</sequence>
<dbReference type="InterPro" id="IPR023367">
    <property type="entry name" value="Peptidase_M42_dom2"/>
</dbReference>
<evidence type="ECO:0000256" key="1">
    <source>
        <dbReference type="ARBA" id="ARBA00006272"/>
    </source>
</evidence>
<feature type="binding site" evidence="8">
    <location>
        <position position="177"/>
    </location>
    <ligand>
        <name>Zn(2+)</name>
        <dbReference type="ChEBI" id="CHEBI:29105"/>
        <label>1</label>
    </ligand>
</feature>
<evidence type="ECO:0000256" key="3">
    <source>
        <dbReference type="ARBA" id="ARBA00022670"/>
    </source>
</evidence>
<dbReference type="PANTHER" id="PTHR32481">
    <property type="entry name" value="AMINOPEPTIDASE"/>
    <property type="match status" value="1"/>
</dbReference>